<accession>A0A482W8B4</accession>
<dbReference type="Proteomes" id="UP000292052">
    <property type="component" value="Unassembled WGS sequence"/>
</dbReference>
<protein>
    <submittedName>
        <fullName evidence="3">Folate carrier domain containing protein</fullName>
    </submittedName>
</protein>
<dbReference type="PANTHER" id="PTHR10686">
    <property type="entry name" value="FOLATE TRANSPORTER"/>
    <property type="match status" value="1"/>
</dbReference>
<keyword evidence="2" id="KW-0812">Transmembrane</keyword>
<keyword evidence="2" id="KW-1133">Transmembrane helix</keyword>
<evidence type="ECO:0000256" key="2">
    <source>
        <dbReference type="SAM" id="Phobius"/>
    </source>
</evidence>
<dbReference type="EMBL" id="QDEB01024576">
    <property type="protein sequence ID" value="RZC40618.1"/>
    <property type="molecule type" value="Genomic_DNA"/>
</dbReference>
<keyword evidence="2" id="KW-0472">Membrane</keyword>
<evidence type="ECO:0000256" key="1">
    <source>
        <dbReference type="ARBA" id="ARBA00005773"/>
    </source>
</evidence>
<dbReference type="PANTHER" id="PTHR10686:SF18">
    <property type="entry name" value="IP11787P-RELATED"/>
    <property type="match status" value="1"/>
</dbReference>
<dbReference type="GO" id="GO:0005886">
    <property type="term" value="C:plasma membrane"/>
    <property type="evidence" value="ECO:0007669"/>
    <property type="project" value="TreeGrafter"/>
</dbReference>
<evidence type="ECO:0000313" key="4">
    <source>
        <dbReference type="Proteomes" id="UP000292052"/>
    </source>
</evidence>
<dbReference type="AlphaFoldDB" id="A0A482W8B4"/>
<keyword evidence="4" id="KW-1185">Reference proteome</keyword>
<feature type="transmembrane region" description="Helical" evidence="2">
    <location>
        <begin position="96"/>
        <end position="117"/>
    </location>
</feature>
<sequence length="179" mass="20551">MEKRSFGAVFGFIHLTAAVINSLMVYVINNLYKLEQQGFFANSRPANPFIYEYYITFKKLPGAEVRRDILPTFSYSSAIQLLFVFLFYDFCHYNPFIVISSISAIVATCVFAGTSAATELAYYISIYSYYEVTDYQKITSYVRAIPLAAKTVSTLLELLVTQTKWMEHYELLYLNLACK</sequence>
<dbReference type="GO" id="GO:0090482">
    <property type="term" value="F:vitamin transmembrane transporter activity"/>
    <property type="evidence" value="ECO:0007669"/>
    <property type="project" value="InterPro"/>
</dbReference>
<dbReference type="InterPro" id="IPR002666">
    <property type="entry name" value="Folate_carrier"/>
</dbReference>
<reference evidence="3 4" key="1">
    <citation type="submission" date="2017-03" db="EMBL/GenBank/DDBJ databases">
        <title>Genome of the blue death feigning beetle - Asbolus verrucosus.</title>
        <authorList>
            <person name="Rider S.D."/>
        </authorList>
    </citation>
    <scope>NUCLEOTIDE SEQUENCE [LARGE SCALE GENOMIC DNA]</scope>
    <source>
        <strain evidence="3">Butters</strain>
        <tissue evidence="3">Head and leg muscle</tissue>
    </source>
</reference>
<dbReference type="OrthoDB" id="18814at2759"/>
<name>A0A482W8B4_ASBVE</name>
<feature type="transmembrane region" description="Helical" evidence="2">
    <location>
        <begin position="69"/>
        <end position="90"/>
    </location>
</feature>
<feature type="transmembrane region" description="Helical" evidence="2">
    <location>
        <begin position="6"/>
        <end position="28"/>
    </location>
</feature>
<comment type="similarity">
    <text evidence="1">Belongs to the reduced folate carrier (RFC) transporter (TC 2.A.48) family.</text>
</comment>
<dbReference type="Pfam" id="PF01770">
    <property type="entry name" value="Folate_carrier"/>
    <property type="match status" value="1"/>
</dbReference>
<proteinExistence type="inferred from homology"/>
<comment type="caution">
    <text evidence="3">The sequence shown here is derived from an EMBL/GenBank/DDBJ whole genome shotgun (WGS) entry which is preliminary data.</text>
</comment>
<organism evidence="3 4">
    <name type="scientific">Asbolus verrucosus</name>
    <name type="common">Desert ironclad beetle</name>
    <dbReference type="NCBI Taxonomy" id="1661398"/>
    <lineage>
        <taxon>Eukaryota</taxon>
        <taxon>Metazoa</taxon>
        <taxon>Ecdysozoa</taxon>
        <taxon>Arthropoda</taxon>
        <taxon>Hexapoda</taxon>
        <taxon>Insecta</taxon>
        <taxon>Pterygota</taxon>
        <taxon>Neoptera</taxon>
        <taxon>Endopterygota</taxon>
        <taxon>Coleoptera</taxon>
        <taxon>Polyphaga</taxon>
        <taxon>Cucujiformia</taxon>
        <taxon>Tenebrionidae</taxon>
        <taxon>Pimeliinae</taxon>
        <taxon>Asbolus</taxon>
    </lineage>
</organism>
<evidence type="ECO:0000313" key="3">
    <source>
        <dbReference type="EMBL" id="RZC40618.1"/>
    </source>
</evidence>
<gene>
    <name evidence="3" type="ORF">BDFB_005219</name>
</gene>